<dbReference type="InParanoid" id="A0A0V0R1C9"/>
<organism evidence="3 4">
    <name type="scientific">Pseudocohnilembus persalinus</name>
    <name type="common">Ciliate</name>
    <dbReference type="NCBI Taxonomy" id="266149"/>
    <lineage>
        <taxon>Eukaryota</taxon>
        <taxon>Sar</taxon>
        <taxon>Alveolata</taxon>
        <taxon>Ciliophora</taxon>
        <taxon>Intramacronucleata</taxon>
        <taxon>Oligohymenophorea</taxon>
        <taxon>Scuticociliatia</taxon>
        <taxon>Philasterida</taxon>
        <taxon>Pseudocohnilembidae</taxon>
        <taxon>Pseudocohnilembus</taxon>
    </lineage>
</organism>
<dbReference type="Proteomes" id="UP000054937">
    <property type="component" value="Unassembled WGS sequence"/>
</dbReference>
<dbReference type="Gene3D" id="1.10.3730.20">
    <property type="match status" value="1"/>
</dbReference>
<comment type="caution">
    <text evidence="3">The sequence shown here is derived from an EMBL/GenBank/DDBJ whole genome shotgun (WGS) entry which is preliminary data.</text>
</comment>
<sequence>MSPSKNKSIYGIMGLQVLTGVLLTIFVKLMYKQTVDGNAFNHPYFQTIVSFIGQTFNFALYFYQKQNNKKQKINQEKVLINSNPLIEDPNISLSQNEINLSSSQNQQKSQSNYSFYLKLLIPATLHGLCSICGFAAYFHMKASISMMLSGTLPVITAVLSFIFFQKKILKHQKLGMFIIIVGSIFLGLTALSHEEPIEEANPILGITLTLLSLLFFGFLMISEEIMLKNYEIPGTLLAGFEGLFALLISLFMIPVVSSIDPNLANLDLFFEQIFQSSVLIFAIFGILFSDMLYTLFCILLTKYSSALTRSIIFQLRAIGVWFTALCIPNPPPQKGHWEQFSIVQLIGYLILGFGVFVFQQFIVIKYFGLDQEVELLMEQHNITNEITQDQQNIELKNVYTPIQFDSEKESAKKKLDI</sequence>
<feature type="transmembrane region" description="Helical" evidence="1">
    <location>
        <begin position="174"/>
        <end position="191"/>
    </location>
</feature>
<feature type="transmembrane region" description="Helical" evidence="1">
    <location>
        <begin position="273"/>
        <end position="299"/>
    </location>
</feature>
<dbReference type="GO" id="GO:0016020">
    <property type="term" value="C:membrane"/>
    <property type="evidence" value="ECO:0007669"/>
    <property type="project" value="InterPro"/>
</dbReference>
<feature type="transmembrane region" description="Helical" evidence="1">
    <location>
        <begin position="12"/>
        <end position="31"/>
    </location>
</feature>
<dbReference type="InterPro" id="IPR000620">
    <property type="entry name" value="EamA_dom"/>
</dbReference>
<evidence type="ECO:0000313" key="3">
    <source>
        <dbReference type="EMBL" id="KRX08157.1"/>
    </source>
</evidence>
<proteinExistence type="predicted"/>
<evidence type="ECO:0000256" key="1">
    <source>
        <dbReference type="SAM" id="Phobius"/>
    </source>
</evidence>
<feature type="transmembrane region" description="Helical" evidence="1">
    <location>
        <begin position="311"/>
        <end position="330"/>
    </location>
</feature>
<dbReference type="AlphaFoldDB" id="A0A0V0R1C9"/>
<feature type="transmembrane region" description="Helical" evidence="1">
    <location>
        <begin position="234"/>
        <end position="253"/>
    </location>
</feature>
<feature type="transmembrane region" description="Helical" evidence="1">
    <location>
        <begin position="144"/>
        <end position="162"/>
    </location>
</feature>
<evidence type="ECO:0000259" key="2">
    <source>
        <dbReference type="Pfam" id="PF00892"/>
    </source>
</evidence>
<dbReference type="InterPro" id="IPR037185">
    <property type="entry name" value="EmrE-like"/>
</dbReference>
<keyword evidence="1" id="KW-0812">Transmembrane</keyword>
<gene>
    <name evidence="3" type="ORF">PPERSA_01702</name>
</gene>
<dbReference type="EMBL" id="LDAU01000073">
    <property type="protein sequence ID" value="KRX08157.1"/>
    <property type="molecule type" value="Genomic_DNA"/>
</dbReference>
<dbReference type="PANTHER" id="PTHR13146:SF0">
    <property type="entry name" value="SOLUTE CARRIER FAMILY 35 MEMBER F6"/>
    <property type="match status" value="1"/>
</dbReference>
<evidence type="ECO:0000313" key="4">
    <source>
        <dbReference type="Proteomes" id="UP000054937"/>
    </source>
</evidence>
<feature type="domain" description="EamA" evidence="2">
    <location>
        <begin position="112"/>
        <end position="186"/>
    </location>
</feature>
<dbReference type="PANTHER" id="PTHR13146">
    <property type="match status" value="1"/>
</dbReference>
<dbReference type="SUPFAM" id="SSF103481">
    <property type="entry name" value="Multidrug resistance efflux transporter EmrE"/>
    <property type="match status" value="1"/>
</dbReference>
<feature type="transmembrane region" description="Helical" evidence="1">
    <location>
        <begin position="342"/>
        <end position="367"/>
    </location>
</feature>
<reference evidence="3 4" key="1">
    <citation type="journal article" date="2015" name="Sci. Rep.">
        <title>Genome of the facultative scuticociliatosis pathogen Pseudocohnilembus persalinus provides insight into its virulence through horizontal gene transfer.</title>
        <authorList>
            <person name="Xiong J."/>
            <person name="Wang G."/>
            <person name="Cheng J."/>
            <person name="Tian M."/>
            <person name="Pan X."/>
            <person name="Warren A."/>
            <person name="Jiang C."/>
            <person name="Yuan D."/>
            <person name="Miao W."/>
        </authorList>
    </citation>
    <scope>NUCLEOTIDE SEQUENCE [LARGE SCALE GENOMIC DNA]</scope>
    <source>
        <strain evidence="3">36N120E</strain>
    </source>
</reference>
<accession>A0A0V0R1C9</accession>
<feature type="transmembrane region" description="Helical" evidence="1">
    <location>
        <begin position="203"/>
        <end position="222"/>
    </location>
</feature>
<keyword evidence="1" id="KW-1133">Transmembrane helix</keyword>
<dbReference type="OrthoDB" id="29773at2759"/>
<keyword evidence="4" id="KW-1185">Reference proteome</keyword>
<dbReference type="Pfam" id="PF00892">
    <property type="entry name" value="EamA"/>
    <property type="match status" value="1"/>
</dbReference>
<feature type="transmembrane region" description="Helical" evidence="1">
    <location>
        <begin position="115"/>
        <end position="138"/>
    </location>
</feature>
<keyword evidence="1" id="KW-0472">Membrane</keyword>
<feature type="transmembrane region" description="Helical" evidence="1">
    <location>
        <begin position="43"/>
        <end position="63"/>
    </location>
</feature>
<dbReference type="OMA" id="MISEEIM"/>
<protein>
    <recommendedName>
        <fullName evidence="2">EamA domain-containing protein</fullName>
    </recommendedName>
</protein>
<name>A0A0V0R1C9_PSEPJ</name>